<feature type="transmembrane region" description="Helical" evidence="1">
    <location>
        <begin position="925"/>
        <end position="943"/>
    </location>
</feature>
<dbReference type="SUPFAM" id="SSF82693">
    <property type="entry name" value="Multidrug efflux transporter AcrB pore domain, PN1, PN2, PC1 and PC2 subdomains"/>
    <property type="match status" value="3"/>
</dbReference>
<dbReference type="Proteomes" id="UP001139031">
    <property type="component" value="Unassembled WGS sequence"/>
</dbReference>
<feature type="transmembrane region" description="Helical" evidence="1">
    <location>
        <begin position="363"/>
        <end position="383"/>
    </location>
</feature>
<dbReference type="PANTHER" id="PTHR32063">
    <property type="match status" value="1"/>
</dbReference>
<evidence type="ECO:0000313" key="2">
    <source>
        <dbReference type="EMBL" id="MBZ5714081.1"/>
    </source>
</evidence>
<dbReference type="PANTHER" id="PTHR32063:SF0">
    <property type="entry name" value="SWARMING MOTILITY PROTEIN SWRC"/>
    <property type="match status" value="1"/>
</dbReference>
<accession>A0ABS7U0V7</accession>
<feature type="transmembrane region" description="Helical" evidence="1">
    <location>
        <begin position="337"/>
        <end position="356"/>
    </location>
</feature>
<feature type="transmembrane region" description="Helical" evidence="1">
    <location>
        <begin position="562"/>
        <end position="580"/>
    </location>
</feature>
<keyword evidence="1" id="KW-1133">Transmembrane helix</keyword>
<organism evidence="2 3">
    <name type="scientific">Nannocystis pusilla</name>
    <dbReference type="NCBI Taxonomy" id="889268"/>
    <lineage>
        <taxon>Bacteria</taxon>
        <taxon>Pseudomonadati</taxon>
        <taxon>Myxococcota</taxon>
        <taxon>Polyangia</taxon>
        <taxon>Nannocystales</taxon>
        <taxon>Nannocystaceae</taxon>
        <taxon>Nannocystis</taxon>
    </lineage>
</organism>
<dbReference type="Gene3D" id="3.30.70.1440">
    <property type="entry name" value="Multidrug efflux transporter AcrB pore domain"/>
    <property type="match status" value="1"/>
</dbReference>
<dbReference type="Pfam" id="PF00873">
    <property type="entry name" value="ACR_tran"/>
    <property type="match status" value="2"/>
</dbReference>
<dbReference type="PRINTS" id="PR00702">
    <property type="entry name" value="ACRIFLAVINRP"/>
</dbReference>
<dbReference type="EMBL" id="JAIRAU010000046">
    <property type="protein sequence ID" value="MBZ5714081.1"/>
    <property type="molecule type" value="Genomic_DNA"/>
</dbReference>
<gene>
    <name evidence="2" type="ORF">K7C98_33025</name>
</gene>
<feature type="transmembrane region" description="Helical" evidence="1">
    <location>
        <begin position="899"/>
        <end position="918"/>
    </location>
</feature>
<dbReference type="Gene3D" id="3.30.70.1320">
    <property type="entry name" value="Multidrug efflux transporter AcrB pore domain like"/>
    <property type="match status" value="1"/>
</dbReference>
<feature type="transmembrane region" description="Helical" evidence="1">
    <location>
        <begin position="21"/>
        <end position="41"/>
    </location>
</feature>
<dbReference type="Gene3D" id="1.20.1640.10">
    <property type="entry name" value="Multidrug efflux transporter AcrB transmembrane domain"/>
    <property type="match status" value="2"/>
</dbReference>
<name>A0ABS7U0V7_9BACT</name>
<dbReference type="SUPFAM" id="SSF82714">
    <property type="entry name" value="Multidrug efflux transporter AcrB TolC docking domain, DN and DC subdomains"/>
    <property type="match status" value="2"/>
</dbReference>
<dbReference type="Gene3D" id="3.30.2090.10">
    <property type="entry name" value="Multidrug efflux transporter AcrB TolC docking domain, DN and DC subdomains"/>
    <property type="match status" value="2"/>
</dbReference>
<dbReference type="InterPro" id="IPR027463">
    <property type="entry name" value="AcrB_DN_DC_subdom"/>
</dbReference>
<reference evidence="2" key="1">
    <citation type="submission" date="2021-08" db="EMBL/GenBank/DDBJ databases">
        <authorList>
            <person name="Stevens D.C."/>
        </authorList>
    </citation>
    <scope>NUCLEOTIDE SEQUENCE</scope>
    <source>
        <strain evidence="2">DSM 53165</strain>
    </source>
</reference>
<keyword evidence="1" id="KW-0812">Transmembrane</keyword>
<dbReference type="SUPFAM" id="SSF82866">
    <property type="entry name" value="Multidrug efflux transporter AcrB transmembrane domain"/>
    <property type="match status" value="2"/>
</dbReference>
<proteinExistence type="predicted"/>
<keyword evidence="1" id="KW-0472">Membrane</keyword>
<feature type="transmembrane region" description="Helical" evidence="1">
    <location>
        <begin position="997"/>
        <end position="1016"/>
    </location>
</feature>
<keyword evidence="3" id="KW-1185">Reference proteome</keyword>
<comment type="caution">
    <text evidence="2">The sequence shown here is derived from an EMBL/GenBank/DDBJ whole genome shotgun (WGS) entry which is preliminary data.</text>
</comment>
<dbReference type="Gene3D" id="3.30.70.1430">
    <property type="entry name" value="Multidrug efflux transporter AcrB pore domain"/>
    <property type="match status" value="2"/>
</dbReference>
<feature type="transmembrane region" description="Helical" evidence="1">
    <location>
        <begin position="1028"/>
        <end position="1054"/>
    </location>
</feature>
<feature type="transmembrane region" description="Helical" evidence="1">
    <location>
        <begin position="949"/>
        <end position="976"/>
    </location>
</feature>
<dbReference type="InterPro" id="IPR001036">
    <property type="entry name" value="Acrflvin-R"/>
</dbReference>
<feature type="transmembrane region" description="Helical" evidence="1">
    <location>
        <begin position="468"/>
        <end position="490"/>
    </location>
</feature>
<feature type="transmembrane region" description="Helical" evidence="1">
    <location>
        <begin position="510"/>
        <end position="528"/>
    </location>
</feature>
<sequence>MSGEPRPRGMVAGAVGRPVTTTMVLFALVVFGLVALTRLPLALLPDLSYPSVTVRTEMPDAAPQEVEELLTRPVEELVSAVPGVVQVESVSREGTSEVVLDFGWGTDMDRGLDDVREKLDRVVLPTGVQRPVVLRYDPSQEPILRLALVSHESMRPAELWELADRRVKRALEKIPGVAAVQIHGGDKEEIRVELDPQRLTAMRVTADEVAQAIRRDNVNRPGGALSEQKSRYLLRTVHEARTPAELEEVVVRSQNGAELRLRDVADVARVPVEREELALVGGREAVELAVYREGDANTVAVSRAVQTSLPELRLGTGQKVVVLSDQAAFIESAIAEVQSNTLLGGALAVLVLLFFLRDLRATLVIAAAIPISLLVTFVPLQLLGVSLNLMSLGGLALGVGMLVDNSIVVLESIARVREREPGIGLAVSAIRGATEVAASVIASTLTTVAVFLPMAFVEGVAGRLIRDLAYTVSLSIVSSMFVSLTLVPVLQSLGGAGDAGAGEPPPPRSLLAWLLAPLALLFRGLRLATWAMGHVLRVITAPLAAAYAALERAYPRLLKAALRWRFTVVALAVVLCVTAVQQLQGLGSTLLPEIQQGEFFVQISLPQGSSLERSADLARRVAAAAERDPAVAQVFARVGSMTAGDSATGTVAGTHLAQVNVRRHPGLPAPEEAALEESLMLAMAGAAADPEATLRLGRPALFSFDAPIEVRIFSEEPERAIAHARALLPDLRAIEGLADVAPDDLAGRPEVRVDFDRERLSRLNLGVDAAALAVQRAVQGEIATKMHAADRQLDVRVQLPQVDRTRAADVGKIAVAVIGDVPVTVAAVADLVEATGPAEIRHLDGRRGLRIRARLTGEDLGTVAARVDDVLAARDPGDGRVQAELGGQAESLGGSMKSMMFAALIAVFLIYVVMASSFESLHHPLLIMGTVPLAVVGVAWACVLTDTPVSAMVGMGAIILGGIVVNNAIVLVNTVNYRRGQGMDTGAALVEAGRLRLRPIVMTTATTVLGLLPMAAGVGDGAALRQPLAVTVIGGLTAATLLTLVVIPCLYSLLPGKRQDAWADMAGED</sequence>
<feature type="transmembrane region" description="Helical" evidence="1">
    <location>
        <begin position="436"/>
        <end position="456"/>
    </location>
</feature>
<evidence type="ECO:0000256" key="1">
    <source>
        <dbReference type="SAM" id="Phobius"/>
    </source>
</evidence>
<evidence type="ECO:0000313" key="3">
    <source>
        <dbReference type="Proteomes" id="UP001139031"/>
    </source>
</evidence>
<dbReference type="RefSeq" id="WP_224195817.1">
    <property type="nucleotide sequence ID" value="NZ_JAIRAU010000046.1"/>
</dbReference>
<protein>
    <submittedName>
        <fullName evidence="2">Efflux RND transporter permease subunit</fullName>
    </submittedName>
</protein>